<dbReference type="AlphaFoldDB" id="I3D508"/>
<dbReference type="PATRIC" id="fig|859350.6.peg.206"/>
<reference evidence="1 2" key="1">
    <citation type="journal article" date="2012" name="J. Bacteriol.">
        <title>Genome sequence of "Candidatus Nitrosopumilus salaria" BD31, an ammonia-oxidizing archaeon from the San Francisco Bay estuary.</title>
        <authorList>
            <person name="Mosier A.C."/>
            <person name="Allen E.E."/>
            <person name="Kim M."/>
            <person name="Ferriera S."/>
            <person name="Francis C.A."/>
        </authorList>
    </citation>
    <scope>NUCLEOTIDE SEQUENCE [LARGE SCALE GENOMIC DNA]</scope>
    <source>
        <strain evidence="1 2">BD31</strain>
    </source>
</reference>
<gene>
    <name evidence="1" type="ORF">BD31_I0255</name>
</gene>
<dbReference type="OrthoDB" id="3191at2157"/>
<evidence type="ECO:0000313" key="1">
    <source>
        <dbReference type="EMBL" id="EIJ66801.1"/>
    </source>
</evidence>
<proteinExistence type="predicted"/>
<dbReference type="Proteomes" id="UP000003423">
    <property type="component" value="Unassembled WGS sequence"/>
</dbReference>
<dbReference type="EMBL" id="AEXL02000023">
    <property type="protein sequence ID" value="EIJ66801.1"/>
    <property type="molecule type" value="Genomic_DNA"/>
</dbReference>
<dbReference type="RefSeq" id="WP_008297173.1">
    <property type="nucleotide sequence ID" value="NZ_AEXL02000023.1"/>
</dbReference>
<organism evidence="1 2">
    <name type="scientific">Candidatus Nitrosopumilus salarius BD31</name>
    <dbReference type="NCBI Taxonomy" id="859350"/>
    <lineage>
        <taxon>Archaea</taxon>
        <taxon>Nitrososphaerota</taxon>
        <taxon>Nitrososphaeria</taxon>
        <taxon>Nitrosopumilales</taxon>
        <taxon>Nitrosopumilaceae</taxon>
        <taxon>Nitrosopumilus</taxon>
    </lineage>
</organism>
<name>I3D508_9ARCH</name>
<comment type="caution">
    <text evidence="1">The sequence shown here is derived from an EMBL/GenBank/DDBJ whole genome shotgun (WGS) entry which is preliminary data.</text>
</comment>
<keyword evidence="2" id="KW-1185">Reference proteome</keyword>
<accession>I3D508</accession>
<evidence type="ECO:0000313" key="2">
    <source>
        <dbReference type="Proteomes" id="UP000003423"/>
    </source>
</evidence>
<sequence length="226" mass="25648">MIKFQKRTILGIIILFILGASPLSVTYSFGEDYQVENAKDIQNPEKTLKKGRLSVILTEKIVNGRLEVQHYTVPEEITEDDKQRMPSFEGETSGWAYVNYNAYHAGITLFDGKATKVGENTWQSSTNDMLKIENDEFEPKISEKNDNSDQVMNGSALEEILSYKVIFSGKFTETEYENVLINSFIKSGLNSETSQNIKLLQIGEMTNNSEKLIVSYQDFRNSILIS</sequence>
<protein>
    <submittedName>
        <fullName evidence="1">Uncharacterized protein</fullName>
    </submittedName>
</protein>